<dbReference type="GO" id="GO:0006355">
    <property type="term" value="P:regulation of DNA-templated transcription"/>
    <property type="evidence" value="ECO:0007669"/>
    <property type="project" value="InterPro"/>
</dbReference>
<evidence type="ECO:0000313" key="6">
    <source>
        <dbReference type="EMBL" id="KUR70922.1"/>
    </source>
</evidence>
<dbReference type="AlphaFoldDB" id="A0A124JU68"/>
<dbReference type="SUPFAM" id="SSF46894">
    <property type="entry name" value="C-terminal effector domain of the bipartite response regulators"/>
    <property type="match status" value="1"/>
</dbReference>
<evidence type="ECO:0000313" key="7">
    <source>
        <dbReference type="Proteomes" id="UP000058012"/>
    </source>
</evidence>
<dbReference type="InterPro" id="IPR001867">
    <property type="entry name" value="OmpR/PhoB-type_DNA-bd"/>
</dbReference>
<keyword evidence="1 3" id="KW-0238">DNA-binding</keyword>
<dbReference type="STRING" id="1117702.AQZ52_13995"/>
<dbReference type="OrthoDB" id="9802426at2"/>
<dbReference type="PROSITE" id="PS50110">
    <property type="entry name" value="RESPONSE_REGULATORY"/>
    <property type="match status" value="1"/>
</dbReference>
<evidence type="ECO:0000259" key="5">
    <source>
        <dbReference type="PROSITE" id="PS51755"/>
    </source>
</evidence>
<dbReference type="InterPro" id="IPR036388">
    <property type="entry name" value="WH-like_DNA-bd_sf"/>
</dbReference>
<dbReference type="Proteomes" id="UP000058012">
    <property type="component" value="Unassembled WGS sequence"/>
</dbReference>
<evidence type="ECO:0000259" key="4">
    <source>
        <dbReference type="PROSITE" id="PS50110"/>
    </source>
</evidence>
<dbReference type="PROSITE" id="PS51755">
    <property type="entry name" value="OMPR_PHOB"/>
    <property type="match status" value="1"/>
</dbReference>
<dbReference type="Gene3D" id="1.10.10.10">
    <property type="entry name" value="Winged helix-like DNA-binding domain superfamily/Winged helix DNA-binding domain"/>
    <property type="match status" value="1"/>
</dbReference>
<evidence type="ECO:0000256" key="2">
    <source>
        <dbReference type="PROSITE-ProRule" id="PRU00169"/>
    </source>
</evidence>
<evidence type="ECO:0000256" key="1">
    <source>
        <dbReference type="ARBA" id="ARBA00023125"/>
    </source>
</evidence>
<proteinExistence type="predicted"/>
<dbReference type="Pfam" id="PF00486">
    <property type="entry name" value="Trans_reg_C"/>
    <property type="match status" value="1"/>
</dbReference>
<dbReference type="CDD" id="cd00383">
    <property type="entry name" value="trans_reg_C"/>
    <property type="match status" value="1"/>
</dbReference>
<keyword evidence="2" id="KW-0597">Phosphoprotein</keyword>
<dbReference type="GO" id="GO:0000156">
    <property type="term" value="F:phosphorelay response regulator activity"/>
    <property type="evidence" value="ECO:0007669"/>
    <property type="project" value="TreeGrafter"/>
</dbReference>
<dbReference type="RefSeq" id="WP_067911931.1">
    <property type="nucleotide sequence ID" value="NZ_KQ954245.1"/>
</dbReference>
<dbReference type="GO" id="GO:0032993">
    <property type="term" value="C:protein-DNA complex"/>
    <property type="evidence" value="ECO:0007669"/>
    <property type="project" value="TreeGrafter"/>
</dbReference>
<feature type="domain" description="Response regulatory" evidence="4">
    <location>
        <begin position="7"/>
        <end position="121"/>
    </location>
</feature>
<organism evidence="6 7">
    <name type="scientific">Novosphingobium fuchskuhlense</name>
    <dbReference type="NCBI Taxonomy" id="1117702"/>
    <lineage>
        <taxon>Bacteria</taxon>
        <taxon>Pseudomonadati</taxon>
        <taxon>Pseudomonadota</taxon>
        <taxon>Alphaproteobacteria</taxon>
        <taxon>Sphingomonadales</taxon>
        <taxon>Sphingomonadaceae</taxon>
        <taxon>Novosphingobium</taxon>
    </lineage>
</organism>
<feature type="domain" description="OmpR/PhoB-type" evidence="5">
    <location>
        <begin position="130"/>
        <end position="228"/>
    </location>
</feature>
<dbReference type="InterPro" id="IPR016032">
    <property type="entry name" value="Sig_transdc_resp-reg_C-effctor"/>
</dbReference>
<dbReference type="Gene3D" id="3.40.50.2300">
    <property type="match status" value="1"/>
</dbReference>
<keyword evidence="7" id="KW-1185">Reference proteome</keyword>
<dbReference type="SMART" id="SM00862">
    <property type="entry name" value="Trans_reg_C"/>
    <property type="match status" value="1"/>
</dbReference>
<dbReference type="EMBL" id="LLZS01000008">
    <property type="protein sequence ID" value="KUR70922.1"/>
    <property type="molecule type" value="Genomic_DNA"/>
</dbReference>
<protein>
    <submittedName>
        <fullName evidence="6">XRE family transcriptional regulator</fullName>
    </submittedName>
</protein>
<gene>
    <name evidence="6" type="ORF">AQZ52_13995</name>
</gene>
<dbReference type="InterPro" id="IPR039420">
    <property type="entry name" value="WalR-like"/>
</dbReference>
<comment type="caution">
    <text evidence="6">The sequence shown here is derived from an EMBL/GenBank/DDBJ whole genome shotgun (WGS) entry which is preliminary data.</text>
</comment>
<name>A0A124JU68_9SPHN</name>
<evidence type="ECO:0000256" key="3">
    <source>
        <dbReference type="PROSITE-ProRule" id="PRU01091"/>
    </source>
</evidence>
<reference evidence="6 7" key="1">
    <citation type="submission" date="2015-10" db="EMBL/GenBank/DDBJ databases">
        <title>Draft genome sequence of Novosphingobium fuchskuhlense DSM 25065 isolated from a surface water sample of the southwest basin of Lake Grosse Fuchskuhle.</title>
        <authorList>
            <person name="Ruckert C."/>
            <person name="Winkler A."/>
            <person name="Glaeser J."/>
            <person name="Grossart H.-P."/>
            <person name="Kalinowski J."/>
            <person name="Glaeser S."/>
        </authorList>
    </citation>
    <scope>NUCLEOTIDE SEQUENCE [LARGE SCALE GENOMIC DNA]</scope>
    <source>
        <strain evidence="6 7">FNE08-7</strain>
    </source>
</reference>
<feature type="DNA-binding region" description="OmpR/PhoB-type" evidence="3">
    <location>
        <begin position="130"/>
        <end position="228"/>
    </location>
</feature>
<dbReference type="Gene3D" id="6.10.250.690">
    <property type="match status" value="1"/>
</dbReference>
<accession>A0A124JU68</accession>
<dbReference type="Pfam" id="PF00072">
    <property type="entry name" value="Response_reg"/>
    <property type="match status" value="1"/>
</dbReference>
<sequence length="230" mass="25002">MTAAVPRVLLVEDEAEAAELVIEALVGGGFDTEWHASAAAGLAAAIAGTFDAIVLDRMLPEIEGLSIVRRLRAEGIAAPILLLSALARSENRVEGLDAGADDYIGKPFEPSELVARVRALLRRTTNPVTGVLMLYGEIELHVKARTAHRQGRHVPLSPKEFDILKFMMDHAGDMVTREMLLREVWGLSFDPQTNVIDVAMSRLRQRLDEGFATSAIETVRGAGFRLVGHA</sequence>
<dbReference type="PANTHER" id="PTHR48111">
    <property type="entry name" value="REGULATOR OF RPOS"/>
    <property type="match status" value="1"/>
</dbReference>
<dbReference type="PANTHER" id="PTHR48111:SF76">
    <property type="entry name" value="TWO-COMPONENT RESPONSE REGULATOR"/>
    <property type="match status" value="1"/>
</dbReference>
<dbReference type="GO" id="GO:0005829">
    <property type="term" value="C:cytosol"/>
    <property type="evidence" value="ECO:0007669"/>
    <property type="project" value="TreeGrafter"/>
</dbReference>
<dbReference type="SUPFAM" id="SSF52172">
    <property type="entry name" value="CheY-like"/>
    <property type="match status" value="1"/>
</dbReference>
<dbReference type="InterPro" id="IPR011006">
    <property type="entry name" value="CheY-like_superfamily"/>
</dbReference>
<feature type="modified residue" description="4-aspartylphosphate" evidence="2">
    <location>
        <position position="56"/>
    </location>
</feature>
<dbReference type="SMART" id="SM00448">
    <property type="entry name" value="REC"/>
    <property type="match status" value="1"/>
</dbReference>
<dbReference type="GO" id="GO:0000976">
    <property type="term" value="F:transcription cis-regulatory region binding"/>
    <property type="evidence" value="ECO:0007669"/>
    <property type="project" value="TreeGrafter"/>
</dbReference>
<dbReference type="InterPro" id="IPR001789">
    <property type="entry name" value="Sig_transdc_resp-reg_receiver"/>
</dbReference>